<reference evidence="2" key="1">
    <citation type="journal article" date="2023" name="Nat. Plants">
        <title>Single-cell RNA sequencing provides a high-resolution roadmap for understanding the multicellular compartmentation of specialized metabolism.</title>
        <authorList>
            <person name="Sun S."/>
            <person name="Shen X."/>
            <person name="Li Y."/>
            <person name="Li Y."/>
            <person name="Wang S."/>
            <person name="Li R."/>
            <person name="Zhang H."/>
            <person name="Shen G."/>
            <person name="Guo B."/>
            <person name="Wei J."/>
            <person name="Xu J."/>
            <person name="St-Pierre B."/>
            <person name="Chen S."/>
            <person name="Sun C."/>
        </authorList>
    </citation>
    <scope>NUCLEOTIDE SEQUENCE [LARGE SCALE GENOMIC DNA]</scope>
</reference>
<accession>A0ACC0AEJ5</accession>
<organism evidence="1 2">
    <name type="scientific">Catharanthus roseus</name>
    <name type="common">Madagascar periwinkle</name>
    <name type="synonym">Vinca rosea</name>
    <dbReference type="NCBI Taxonomy" id="4058"/>
    <lineage>
        <taxon>Eukaryota</taxon>
        <taxon>Viridiplantae</taxon>
        <taxon>Streptophyta</taxon>
        <taxon>Embryophyta</taxon>
        <taxon>Tracheophyta</taxon>
        <taxon>Spermatophyta</taxon>
        <taxon>Magnoliopsida</taxon>
        <taxon>eudicotyledons</taxon>
        <taxon>Gunneridae</taxon>
        <taxon>Pentapetalae</taxon>
        <taxon>asterids</taxon>
        <taxon>lamiids</taxon>
        <taxon>Gentianales</taxon>
        <taxon>Apocynaceae</taxon>
        <taxon>Rauvolfioideae</taxon>
        <taxon>Vinceae</taxon>
        <taxon>Catharanthinae</taxon>
        <taxon>Catharanthus</taxon>
    </lineage>
</organism>
<dbReference type="Proteomes" id="UP001060085">
    <property type="component" value="Linkage Group LG06"/>
</dbReference>
<comment type="caution">
    <text evidence="1">The sequence shown here is derived from an EMBL/GenBank/DDBJ whole genome shotgun (WGS) entry which is preliminary data.</text>
</comment>
<evidence type="ECO:0000313" key="2">
    <source>
        <dbReference type="Proteomes" id="UP001060085"/>
    </source>
</evidence>
<name>A0ACC0AEJ5_CATRO</name>
<protein>
    <submittedName>
        <fullName evidence="1">Uncharacterized protein</fullName>
    </submittedName>
</protein>
<proteinExistence type="predicted"/>
<gene>
    <name evidence="1" type="ORF">M9H77_28146</name>
</gene>
<keyword evidence="2" id="KW-1185">Reference proteome</keyword>
<sequence length="120" mass="13594">MHPSSQCDVRQKEASYPPLWVCSTDERTTPRIVAPSNVEAPVWRFRSGTLSPRSLGKQESQVFLSSSPSLLSLKYSPEIMVKKTTRENRSQQGSVAEKDRRSERSSGTGTAKKKRERKKR</sequence>
<evidence type="ECO:0000313" key="1">
    <source>
        <dbReference type="EMBL" id="KAI5659353.1"/>
    </source>
</evidence>
<dbReference type="EMBL" id="CM044706">
    <property type="protein sequence ID" value="KAI5659353.1"/>
    <property type="molecule type" value="Genomic_DNA"/>
</dbReference>